<keyword evidence="2" id="KW-1185">Reference proteome</keyword>
<dbReference type="Proteomes" id="UP000322726">
    <property type="component" value="Chromosome"/>
</dbReference>
<accession>A0A5C2HCT8</accession>
<organism evidence="1 2">
    <name type="scientific">Malaciobacter pacificus</name>
    <dbReference type="NCBI Taxonomy" id="1080223"/>
    <lineage>
        <taxon>Bacteria</taxon>
        <taxon>Pseudomonadati</taxon>
        <taxon>Campylobacterota</taxon>
        <taxon>Epsilonproteobacteria</taxon>
        <taxon>Campylobacterales</taxon>
        <taxon>Arcobacteraceae</taxon>
        <taxon>Malaciobacter</taxon>
    </lineage>
</organism>
<protein>
    <submittedName>
        <fullName evidence="1">Uncharacterized protein</fullName>
    </submittedName>
</protein>
<name>A0A5C2HCT8_9BACT</name>
<reference evidence="1 2" key="3">
    <citation type="submission" date="2019-09" db="EMBL/GenBank/DDBJ databases">
        <title>Taxonomic note: a critical rebuttal of the proposed division of the genus Arcobacter into six genera, emended descriptions of Arcobacter anaerophilus and the genus Arcobacter, and an assessment of genus-level boundaries for Epsilonproteobacteria using in silico genomic comparator tools.</title>
        <authorList>
            <person name="On S.L.W."/>
            <person name="Miller W.G."/>
            <person name="Biggs P."/>
            <person name="Cornelius A."/>
            <person name="Vandamme P."/>
        </authorList>
    </citation>
    <scope>NUCLEOTIDE SEQUENCE [LARGE SCALE GENOMIC DNA]</scope>
    <source>
        <strain evidence="1 2">LMG 26638</strain>
    </source>
</reference>
<dbReference type="KEGG" id="apai:APAC_2325"/>
<dbReference type="PROSITE" id="PS00018">
    <property type="entry name" value="EF_HAND_1"/>
    <property type="match status" value="1"/>
</dbReference>
<gene>
    <name evidence="1" type="ORF">APAC_2325</name>
</gene>
<dbReference type="RefSeq" id="WP_130234280.1">
    <property type="nucleotide sequence ID" value="NZ_BMEF01000009.1"/>
</dbReference>
<evidence type="ECO:0000313" key="1">
    <source>
        <dbReference type="EMBL" id="QEP35385.1"/>
    </source>
</evidence>
<reference evidence="2" key="1">
    <citation type="submission" date="2019-09" db="EMBL/GenBank/DDBJ databases">
        <title>Complete genome sequencing of four Arcobacter species reveals a diverse suite of mobile elements.</title>
        <authorList>
            <person name="On S.L.W."/>
            <person name="Miller W.G."/>
            <person name="Biggs P."/>
            <person name="Cornelius A."/>
            <person name="Vandamme P."/>
        </authorList>
    </citation>
    <scope>NUCLEOTIDE SEQUENCE [LARGE SCALE GENOMIC DNA]</scope>
    <source>
        <strain evidence="2">LMG 26638</strain>
    </source>
</reference>
<sequence>MNIYIYGNSGFKKEIHSTLDHANIKFKLDDNSIIKDINTLEELQDTIKNNPNDIYLIDDEKIIKKNSKIKFLNPKDGIEESFLLDHGIPDVSVDSLSDIPKYIIKKHDELLNEKEDIQNSIIDIVDEAYENDKDSEDDESFELDEELSMLLAKEDDSQDEKIDVDNNKEIDINLDELDDILGDDDLDSENLLDDEELSKIMSFDEDVGLDNIDSDYDSEENLNIENEDGDIEEFSEDFNSEDLLNFDTIEETDEVDEKTEDKLENIESLQGEKMGDEFSELDALSENDILDALGELDTQDIETSLLEEKSVSKQKNSVEINSNSVNELSTLISQLLQNKTLEITIKIKD</sequence>
<reference evidence="1 2" key="2">
    <citation type="submission" date="2019-09" db="EMBL/GenBank/DDBJ databases">
        <title>Complete genome sequencing of four Arcobacter species reveals a diverse suite of mobile elements.</title>
        <authorList>
            <person name="Miller W.G."/>
            <person name="Yee E."/>
            <person name="Bono J.L."/>
        </authorList>
    </citation>
    <scope>NUCLEOTIDE SEQUENCE [LARGE SCALE GENOMIC DNA]</scope>
    <source>
        <strain evidence="1 2">LMG 26638</strain>
    </source>
</reference>
<dbReference type="OrthoDB" id="5349106at2"/>
<dbReference type="InterPro" id="IPR018247">
    <property type="entry name" value="EF_Hand_1_Ca_BS"/>
</dbReference>
<dbReference type="EMBL" id="CP035928">
    <property type="protein sequence ID" value="QEP35385.1"/>
    <property type="molecule type" value="Genomic_DNA"/>
</dbReference>
<evidence type="ECO:0000313" key="2">
    <source>
        <dbReference type="Proteomes" id="UP000322726"/>
    </source>
</evidence>
<proteinExistence type="predicted"/>
<dbReference type="AlphaFoldDB" id="A0A5C2HCT8"/>